<dbReference type="EMBL" id="BMAO01018589">
    <property type="protein sequence ID" value="GFR24582.1"/>
    <property type="molecule type" value="Genomic_DNA"/>
</dbReference>
<dbReference type="Proteomes" id="UP000887116">
    <property type="component" value="Unassembled WGS sequence"/>
</dbReference>
<name>A0A8X6LXR9_TRICU</name>
<comment type="caution">
    <text evidence="2">The sequence shown here is derived from an EMBL/GenBank/DDBJ whole genome shotgun (WGS) entry which is preliminary data.</text>
</comment>
<feature type="transmembrane region" description="Helical" evidence="1">
    <location>
        <begin position="157"/>
        <end position="181"/>
    </location>
</feature>
<accession>A0A8X6LXR9</accession>
<keyword evidence="1" id="KW-0812">Transmembrane</keyword>
<evidence type="ECO:0000313" key="2">
    <source>
        <dbReference type="EMBL" id="GFR24582.1"/>
    </source>
</evidence>
<protein>
    <submittedName>
        <fullName evidence="2">Uncharacterized protein</fullName>
    </submittedName>
</protein>
<keyword evidence="1" id="KW-1133">Transmembrane helix</keyword>
<organism evidence="2 3">
    <name type="scientific">Trichonephila clavata</name>
    <name type="common">Joro spider</name>
    <name type="synonym">Nephila clavata</name>
    <dbReference type="NCBI Taxonomy" id="2740835"/>
    <lineage>
        <taxon>Eukaryota</taxon>
        <taxon>Metazoa</taxon>
        <taxon>Ecdysozoa</taxon>
        <taxon>Arthropoda</taxon>
        <taxon>Chelicerata</taxon>
        <taxon>Arachnida</taxon>
        <taxon>Araneae</taxon>
        <taxon>Araneomorphae</taxon>
        <taxon>Entelegynae</taxon>
        <taxon>Araneoidea</taxon>
        <taxon>Nephilidae</taxon>
        <taxon>Trichonephila</taxon>
    </lineage>
</organism>
<evidence type="ECO:0000256" key="1">
    <source>
        <dbReference type="SAM" id="Phobius"/>
    </source>
</evidence>
<dbReference type="AlphaFoldDB" id="A0A8X6LXR9"/>
<reference evidence="2" key="1">
    <citation type="submission" date="2020-07" db="EMBL/GenBank/DDBJ databases">
        <title>Multicomponent nature underlies the extraordinary mechanical properties of spider dragline silk.</title>
        <authorList>
            <person name="Kono N."/>
            <person name="Nakamura H."/>
            <person name="Mori M."/>
            <person name="Yoshida Y."/>
            <person name="Ohtoshi R."/>
            <person name="Malay A.D."/>
            <person name="Moran D.A.P."/>
            <person name="Tomita M."/>
            <person name="Numata K."/>
            <person name="Arakawa K."/>
        </authorList>
    </citation>
    <scope>NUCLEOTIDE SEQUENCE</scope>
</reference>
<sequence>MLGEKKNLNLFNSFFVPSEDRFNLKFSRKDQIIASFVYSVVLEVLRDKFKDNCSEVPKNFESEVKRVKIILNDIQKRFNATNKERIKFLDLFMKWTAVRWRNIKNINEIINFYQPLTIKRKDSILIGCYIAMVVGSIVLAILLFLPITAAVTQFVSFGGWITIIGSTIIILYYTLFLPAFLEIKIISLKISLNEDFSYLKSLHRWFVRAFFLEQEIEHLMGSSFKKSLPSKPASQEGQYLSWNTRCFTAALCENDNNLVDSLGSDLAAIVITFCVMAILNDKQNFETLRLVYDSTQMDTVFTKDFRSTFNKIPSISVLLNIFKKESNFSQIIYYEKQLTEHMETLLNDWIFLNFIFNEPILQRNDPSLRKLLDN</sequence>
<feature type="transmembrane region" description="Helical" evidence="1">
    <location>
        <begin position="124"/>
        <end position="145"/>
    </location>
</feature>
<keyword evidence="1" id="KW-0472">Membrane</keyword>
<proteinExistence type="predicted"/>
<gene>
    <name evidence="2" type="ORF">TNCT_40281</name>
</gene>
<keyword evidence="3" id="KW-1185">Reference proteome</keyword>
<evidence type="ECO:0000313" key="3">
    <source>
        <dbReference type="Proteomes" id="UP000887116"/>
    </source>
</evidence>